<proteinExistence type="predicted"/>
<evidence type="ECO:0000313" key="1">
    <source>
        <dbReference type="EMBL" id="WDE02113.1"/>
    </source>
</evidence>
<gene>
    <name evidence="1" type="ORF">SG35_030590</name>
</gene>
<dbReference type="EMBL" id="CP059736">
    <property type="protein sequence ID" value="WDE02113.1"/>
    <property type="molecule type" value="Genomic_DNA"/>
</dbReference>
<name>A0AAF0C615_9GAMM</name>
<dbReference type="Proteomes" id="UP000032568">
    <property type="component" value="Chromosome pTact"/>
</dbReference>
<evidence type="ECO:0000313" key="2">
    <source>
        <dbReference type="Proteomes" id="UP000032568"/>
    </source>
</evidence>
<dbReference type="AlphaFoldDB" id="A0AAF0C615"/>
<sequence>MKLTLNKNKLKNLSKDYQALPAELTPNIGGGQPMMLAKDTGPSFCTQQQLAGHTGPTLCTAAKEA</sequence>
<organism evidence="1 2">
    <name type="scientific">Thalassomonas actiniarum</name>
    <dbReference type="NCBI Taxonomy" id="485447"/>
    <lineage>
        <taxon>Bacteria</taxon>
        <taxon>Pseudomonadati</taxon>
        <taxon>Pseudomonadota</taxon>
        <taxon>Gammaproteobacteria</taxon>
        <taxon>Alteromonadales</taxon>
        <taxon>Colwelliaceae</taxon>
        <taxon>Thalassomonas</taxon>
    </lineage>
</organism>
<reference evidence="1 2" key="2">
    <citation type="journal article" date="2022" name="Mar. Drugs">
        <title>Bioassay-Guided Fractionation Leads to the Detection of Cholic Acid Generated by the Rare Thalassomonas sp.</title>
        <authorList>
            <person name="Pheiffer F."/>
            <person name="Schneider Y.K."/>
            <person name="Hansen E.H."/>
            <person name="Andersen J.H."/>
            <person name="Isaksson J."/>
            <person name="Busche T."/>
            <person name="R C."/>
            <person name="Kalinowski J."/>
            <person name="Zyl L.V."/>
            <person name="Trindade M."/>
        </authorList>
    </citation>
    <scope>NUCLEOTIDE SEQUENCE [LARGE SCALE GENOMIC DNA]</scope>
    <source>
        <strain evidence="1 2">A5K-106</strain>
    </source>
</reference>
<protein>
    <submittedName>
        <fullName evidence="1">Uncharacterized protein</fullName>
    </submittedName>
</protein>
<dbReference type="RefSeq" id="WP_044833292.1">
    <property type="nucleotide sequence ID" value="NZ_CP059736.1"/>
</dbReference>
<keyword evidence="2" id="KW-1185">Reference proteome</keyword>
<reference evidence="1 2" key="1">
    <citation type="journal article" date="2015" name="Genome Announc.">
        <title>Draft Genome Sequences of Marine Isolates of Thalassomonas viridans and Thalassomonas actiniarum.</title>
        <authorList>
            <person name="Olonade I."/>
            <person name="van Zyl L.J."/>
            <person name="Trindade M."/>
        </authorList>
    </citation>
    <scope>NUCLEOTIDE SEQUENCE [LARGE SCALE GENOMIC DNA]</scope>
    <source>
        <strain evidence="1 2">A5K-106</strain>
    </source>
</reference>
<dbReference type="KEGG" id="tact:SG35_030590"/>
<accession>A0AAF0C615</accession>